<accession>A0A834TN56</accession>
<reference evidence="1" key="1">
    <citation type="submission" date="2020-09" db="EMBL/GenBank/DDBJ databases">
        <title>Genome-Enabled Discovery of Anthraquinone Biosynthesis in Senna tora.</title>
        <authorList>
            <person name="Kang S.-H."/>
            <person name="Pandey R.P."/>
            <person name="Lee C.-M."/>
            <person name="Sim J.-S."/>
            <person name="Jeong J.-T."/>
            <person name="Choi B.-S."/>
            <person name="Jung M."/>
            <person name="Ginzburg D."/>
            <person name="Zhao K."/>
            <person name="Won S.Y."/>
            <person name="Oh T.-J."/>
            <person name="Yu Y."/>
            <person name="Kim N.-H."/>
            <person name="Lee O.R."/>
            <person name="Lee T.-H."/>
            <person name="Bashyal P."/>
            <person name="Kim T.-S."/>
            <person name="Lee W.-H."/>
            <person name="Kawkins C."/>
            <person name="Kim C.-K."/>
            <person name="Kim J.S."/>
            <person name="Ahn B.O."/>
            <person name="Rhee S.Y."/>
            <person name="Sohng J.K."/>
        </authorList>
    </citation>
    <scope>NUCLEOTIDE SEQUENCE</scope>
    <source>
        <tissue evidence="1">Leaf</tissue>
    </source>
</reference>
<organism evidence="1 2">
    <name type="scientific">Senna tora</name>
    <dbReference type="NCBI Taxonomy" id="362788"/>
    <lineage>
        <taxon>Eukaryota</taxon>
        <taxon>Viridiplantae</taxon>
        <taxon>Streptophyta</taxon>
        <taxon>Embryophyta</taxon>
        <taxon>Tracheophyta</taxon>
        <taxon>Spermatophyta</taxon>
        <taxon>Magnoliopsida</taxon>
        <taxon>eudicotyledons</taxon>
        <taxon>Gunneridae</taxon>
        <taxon>Pentapetalae</taxon>
        <taxon>rosids</taxon>
        <taxon>fabids</taxon>
        <taxon>Fabales</taxon>
        <taxon>Fabaceae</taxon>
        <taxon>Caesalpinioideae</taxon>
        <taxon>Cassia clade</taxon>
        <taxon>Senna</taxon>
    </lineage>
</organism>
<dbReference type="AlphaFoldDB" id="A0A834TN56"/>
<sequence>MREDKLDLSAKVKAYVLTEEIRFHVIRFDKQCMNDKNNLSLYRREPRMLGCRRQENGYMAHTGHMRIN</sequence>
<protein>
    <submittedName>
        <fullName evidence="1">Uncharacterized protein</fullName>
    </submittedName>
</protein>
<evidence type="ECO:0000313" key="2">
    <source>
        <dbReference type="Proteomes" id="UP000634136"/>
    </source>
</evidence>
<proteinExistence type="predicted"/>
<keyword evidence="2" id="KW-1185">Reference proteome</keyword>
<name>A0A834TN56_9FABA</name>
<dbReference type="Proteomes" id="UP000634136">
    <property type="component" value="Unassembled WGS sequence"/>
</dbReference>
<dbReference type="EMBL" id="JAAIUW010000007">
    <property type="protein sequence ID" value="KAF7824552.1"/>
    <property type="molecule type" value="Genomic_DNA"/>
</dbReference>
<evidence type="ECO:0000313" key="1">
    <source>
        <dbReference type="EMBL" id="KAF7824552.1"/>
    </source>
</evidence>
<gene>
    <name evidence="1" type="ORF">G2W53_022696</name>
</gene>
<comment type="caution">
    <text evidence="1">The sequence shown here is derived from an EMBL/GenBank/DDBJ whole genome shotgun (WGS) entry which is preliminary data.</text>
</comment>